<dbReference type="PANTHER" id="PTHR35007:SF1">
    <property type="entry name" value="PILUS ASSEMBLY PROTEIN"/>
    <property type="match status" value="1"/>
</dbReference>
<evidence type="ECO:0000256" key="5">
    <source>
        <dbReference type="ARBA" id="ARBA00023136"/>
    </source>
</evidence>
<comment type="subcellular location">
    <subcellularLocation>
        <location evidence="1">Cell membrane</location>
        <topology evidence="1">Multi-pass membrane protein</topology>
    </subcellularLocation>
</comment>
<reference evidence="8 9" key="1">
    <citation type="submission" date="2021-01" db="EMBL/GenBank/DDBJ databases">
        <title>Genomic Encyclopedia of Type Strains, Phase IV (KMG-IV): sequencing the most valuable type-strain genomes for metagenomic binning, comparative biology and taxonomic classification.</title>
        <authorList>
            <person name="Goeker M."/>
        </authorList>
    </citation>
    <scope>NUCLEOTIDE SEQUENCE [LARGE SCALE GENOMIC DNA]</scope>
    <source>
        <strain evidence="8 9">DSM 25890</strain>
    </source>
</reference>
<gene>
    <name evidence="8" type="ORF">JOC73_002399</name>
</gene>
<evidence type="ECO:0000256" key="6">
    <source>
        <dbReference type="SAM" id="Phobius"/>
    </source>
</evidence>
<proteinExistence type="predicted"/>
<dbReference type="PANTHER" id="PTHR35007">
    <property type="entry name" value="INTEGRAL MEMBRANE PROTEIN-RELATED"/>
    <property type="match status" value="1"/>
</dbReference>
<keyword evidence="2" id="KW-1003">Cell membrane</keyword>
<evidence type="ECO:0000313" key="8">
    <source>
        <dbReference type="EMBL" id="MBM7615825.1"/>
    </source>
</evidence>
<evidence type="ECO:0000256" key="3">
    <source>
        <dbReference type="ARBA" id="ARBA00022692"/>
    </source>
</evidence>
<keyword evidence="9" id="KW-1185">Reference proteome</keyword>
<keyword evidence="4 6" id="KW-1133">Transmembrane helix</keyword>
<feature type="domain" description="Type II secretion system protein GspF" evidence="7">
    <location>
        <begin position="168"/>
        <end position="284"/>
    </location>
</feature>
<keyword evidence="5 6" id="KW-0472">Membrane</keyword>
<evidence type="ECO:0000313" key="9">
    <source>
        <dbReference type="Proteomes" id="UP001314796"/>
    </source>
</evidence>
<feature type="transmembrane region" description="Helical" evidence="6">
    <location>
        <begin position="119"/>
        <end position="134"/>
    </location>
</feature>
<feature type="transmembrane region" description="Helical" evidence="6">
    <location>
        <begin position="274"/>
        <end position="291"/>
    </location>
</feature>
<dbReference type="Pfam" id="PF00482">
    <property type="entry name" value="T2SSF"/>
    <property type="match status" value="1"/>
</dbReference>
<feature type="transmembrane region" description="Helical" evidence="6">
    <location>
        <begin position="97"/>
        <end position="113"/>
    </location>
</feature>
<evidence type="ECO:0000259" key="7">
    <source>
        <dbReference type="Pfam" id="PF00482"/>
    </source>
</evidence>
<feature type="transmembrane region" description="Helical" evidence="6">
    <location>
        <begin position="297"/>
        <end position="320"/>
    </location>
</feature>
<dbReference type="RefSeq" id="WP_204403462.1">
    <property type="nucleotide sequence ID" value="NZ_JAFBEE010000018.1"/>
</dbReference>
<dbReference type="EMBL" id="JAFBEE010000018">
    <property type="protein sequence ID" value="MBM7615825.1"/>
    <property type="molecule type" value="Genomic_DNA"/>
</dbReference>
<sequence>MIIRWILIIIGILALGGIILLQIADKKSTKGGKYFVDSMISKGRQLFSKSKGVKEVKKAVEQGKDDDHKVAKAYRETVPNSWLYDYNQYPMGQRERLIYLSLAVVVLYIIGYIFYQSWVGAFLLTPVALFYPSYKRRDKIELQKKQLNLEFKEALYVITSSLSVGKSLEMAIRDGVKELELLYPYNDTYIVEELQYIVRKIEMNVTVEEAFLDFAKRSHSEDIQNFVEVLMICKRTGGNLVEVMKNTSKMITDKIEFQQELDLMLSKRKFEQKILNIIPVVMVSVLTWSAPDYMAPVFNSMTGKIVMTVAILLFGISMVITRKIVRIEV</sequence>
<dbReference type="Proteomes" id="UP001314796">
    <property type="component" value="Unassembled WGS sequence"/>
</dbReference>
<organism evidence="8 9">
    <name type="scientific">Alkaliphilus hydrothermalis</name>
    <dbReference type="NCBI Taxonomy" id="1482730"/>
    <lineage>
        <taxon>Bacteria</taxon>
        <taxon>Bacillati</taxon>
        <taxon>Bacillota</taxon>
        <taxon>Clostridia</taxon>
        <taxon>Peptostreptococcales</taxon>
        <taxon>Natronincolaceae</taxon>
        <taxon>Alkaliphilus</taxon>
    </lineage>
</organism>
<protein>
    <submittedName>
        <fullName evidence="8">Tight adherence protein B</fullName>
    </submittedName>
</protein>
<comment type="caution">
    <text evidence="8">The sequence shown here is derived from an EMBL/GenBank/DDBJ whole genome shotgun (WGS) entry which is preliminary data.</text>
</comment>
<dbReference type="InterPro" id="IPR018076">
    <property type="entry name" value="T2SS_GspF_dom"/>
</dbReference>
<name>A0ABS2NS91_9FIRM</name>
<evidence type="ECO:0000256" key="4">
    <source>
        <dbReference type="ARBA" id="ARBA00022989"/>
    </source>
</evidence>
<feature type="transmembrane region" description="Helical" evidence="6">
    <location>
        <begin position="6"/>
        <end position="24"/>
    </location>
</feature>
<evidence type="ECO:0000256" key="1">
    <source>
        <dbReference type="ARBA" id="ARBA00004651"/>
    </source>
</evidence>
<keyword evidence="3 6" id="KW-0812">Transmembrane</keyword>
<evidence type="ECO:0000256" key="2">
    <source>
        <dbReference type="ARBA" id="ARBA00022475"/>
    </source>
</evidence>
<accession>A0ABS2NS91</accession>